<organism evidence="9 10">
    <name type="scientific">Fonsecaea nubica</name>
    <dbReference type="NCBI Taxonomy" id="856822"/>
    <lineage>
        <taxon>Eukaryota</taxon>
        <taxon>Fungi</taxon>
        <taxon>Dikarya</taxon>
        <taxon>Ascomycota</taxon>
        <taxon>Pezizomycotina</taxon>
        <taxon>Eurotiomycetes</taxon>
        <taxon>Chaetothyriomycetidae</taxon>
        <taxon>Chaetothyriales</taxon>
        <taxon>Herpotrichiellaceae</taxon>
        <taxon>Fonsecaea</taxon>
    </lineage>
</organism>
<dbReference type="FunFam" id="1.20.1720.10:FF:000012">
    <property type="entry name" value="MFS toxin efflux pump (AflT)"/>
    <property type="match status" value="1"/>
</dbReference>
<evidence type="ECO:0000259" key="8">
    <source>
        <dbReference type="PROSITE" id="PS50850"/>
    </source>
</evidence>
<dbReference type="PANTHER" id="PTHR23501">
    <property type="entry name" value="MAJOR FACILITATOR SUPERFAMILY"/>
    <property type="match status" value="1"/>
</dbReference>
<dbReference type="PANTHER" id="PTHR23501:SF177">
    <property type="entry name" value="MAJOR FACILITATOR SUPERFAMILY (MFS) PROFILE DOMAIN-CONTAINING PROTEIN-RELATED"/>
    <property type="match status" value="1"/>
</dbReference>
<feature type="transmembrane region" description="Helical" evidence="7">
    <location>
        <begin position="295"/>
        <end position="315"/>
    </location>
</feature>
<keyword evidence="4 7" id="KW-1133">Transmembrane helix</keyword>
<name>A0A178DGY0_9EURO</name>
<dbReference type="SUPFAM" id="SSF103473">
    <property type="entry name" value="MFS general substrate transporter"/>
    <property type="match status" value="1"/>
</dbReference>
<dbReference type="PROSITE" id="PS50850">
    <property type="entry name" value="MFS"/>
    <property type="match status" value="1"/>
</dbReference>
<feature type="transmembrane region" description="Helical" evidence="7">
    <location>
        <begin position="162"/>
        <end position="188"/>
    </location>
</feature>
<feature type="transmembrane region" description="Helical" evidence="7">
    <location>
        <begin position="430"/>
        <end position="451"/>
    </location>
</feature>
<proteinExistence type="predicted"/>
<keyword evidence="5 7" id="KW-0472">Membrane</keyword>
<dbReference type="EMBL" id="LVCJ01000001">
    <property type="protein sequence ID" value="OAL40574.1"/>
    <property type="molecule type" value="Genomic_DNA"/>
</dbReference>
<dbReference type="InterPro" id="IPR020846">
    <property type="entry name" value="MFS_dom"/>
</dbReference>
<dbReference type="RefSeq" id="XP_022505586.1">
    <property type="nucleotide sequence ID" value="XM_022638621.1"/>
</dbReference>
<dbReference type="Pfam" id="PF07690">
    <property type="entry name" value="MFS_1"/>
    <property type="match status" value="1"/>
</dbReference>
<dbReference type="CDD" id="cd17502">
    <property type="entry name" value="MFS_Azr1_MDR_like"/>
    <property type="match status" value="1"/>
</dbReference>
<dbReference type="InterPro" id="IPR036259">
    <property type="entry name" value="MFS_trans_sf"/>
</dbReference>
<dbReference type="GeneID" id="34583737"/>
<feature type="transmembrane region" description="Helical" evidence="7">
    <location>
        <begin position="401"/>
        <end position="418"/>
    </location>
</feature>
<feature type="compositionally biased region" description="Polar residues" evidence="6">
    <location>
        <begin position="13"/>
        <end position="25"/>
    </location>
</feature>
<evidence type="ECO:0000256" key="2">
    <source>
        <dbReference type="ARBA" id="ARBA00022448"/>
    </source>
</evidence>
<evidence type="ECO:0000256" key="1">
    <source>
        <dbReference type="ARBA" id="ARBA00004141"/>
    </source>
</evidence>
<reference evidence="9 10" key="1">
    <citation type="submission" date="2016-03" db="EMBL/GenBank/DDBJ databases">
        <title>The draft genome sequence of Fonsecaea nubica causative agent of cutaneous subcutaneous infection in human host.</title>
        <authorList>
            <person name="Costa F."/>
            <person name="Sybren D.H."/>
            <person name="Raittz R.T."/>
            <person name="Weiss V.A."/>
            <person name="Leao A.C."/>
            <person name="Gomes R."/>
            <person name="De Souza E.M."/>
            <person name="Pedrosa F.O."/>
            <person name="Steffens M.B."/>
            <person name="Bombassaro A."/>
            <person name="Tadra-Sfeir M.Z."/>
            <person name="Moreno L.F."/>
            <person name="Najafzadeh M.J."/>
            <person name="Felipe M.S."/>
            <person name="Teixeira M."/>
            <person name="Sun J."/>
            <person name="Xi L."/>
            <person name="Castro M.A."/>
            <person name="Vicente V.A."/>
        </authorList>
    </citation>
    <scope>NUCLEOTIDE SEQUENCE [LARGE SCALE GENOMIC DNA]</scope>
    <source>
        <strain evidence="9 10">CBS 269.64</strain>
    </source>
</reference>
<protein>
    <recommendedName>
        <fullName evidence="8">Major facilitator superfamily (MFS) profile domain-containing protein</fullName>
    </recommendedName>
</protein>
<dbReference type="AlphaFoldDB" id="A0A178DGY0"/>
<evidence type="ECO:0000256" key="5">
    <source>
        <dbReference type="ARBA" id="ARBA00023136"/>
    </source>
</evidence>
<dbReference type="Proteomes" id="UP000185904">
    <property type="component" value="Unassembled WGS sequence"/>
</dbReference>
<feature type="region of interest" description="Disordered" evidence="6">
    <location>
        <begin position="1"/>
        <end position="46"/>
    </location>
</feature>
<gene>
    <name evidence="9" type="ORF">AYO20_00310</name>
</gene>
<accession>A0A178DGY0</accession>
<keyword evidence="2" id="KW-0813">Transport</keyword>
<feature type="transmembrane region" description="Helical" evidence="7">
    <location>
        <begin position="222"/>
        <end position="245"/>
    </location>
</feature>
<feature type="transmembrane region" description="Helical" evidence="7">
    <location>
        <begin position="52"/>
        <end position="72"/>
    </location>
</feature>
<feature type="transmembrane region" description="Helical" evidence="7">
    <location>
        <begin position="92"/>
        <end position="110"/>
    </location>
</feature>
<sequence length="573" mass="61139">MAASPLDSEKPSTDIQPSSSGTVATSRPEEDGPQDGNLDETPKPSDEHMHGIRLAATAVSLLLGMFLVALDNTILSTAIPKITDEFNDLNKISWYGASYFMTFGGALPFYSKTPSLIKSGFQSTWGKLYKYFPIKLWFLIAVFIFEIGSLLCGVAPGPTTLIVGRAIAGLGGAGIGVGVFTILGFVAAPETRPQLLGYTGATYGIAAVLGPLIGGAFTDQVTWRWCFYINLPIGGVAAVIVFIFFKVPDKAKPPEATMKEKLLQLDLVGASLMICLIVSYILALQYGGQTHPWDSSVVIGLLVGFVAISVVFVAWEILQKERAMIVARLFTKRYVMVGSIFMFFFGGAYFTILYFLPIYFQSVFNNSPIGSGVKMLALIIPLTIAAIVQGIALIKIGIVPLFWLIGGTLGTVGCGLFYTMDANTSTGKWIGYQIIVGFTSGWTFQVALSNAQIHASPEDMSQVSAIVNFFVTIGGSFFISAAQSAFNNQLIRTLATTLPDIDPASVLTIGATQIRHAFTPAQVPAVIDAYMTGLKAVFAITIAAYGTSTIVGVFGSWKKIDIGDLKKAAGGAA</sequence>
<feature type="transmembrane region" description="Helical" evidence="7">
    <location>
        <begin position="536"/>
        <end position="557"/>
    </location>
</feature>
<evidence type="ECO:0000256" key="7">
    <source>
        <dbReference type="SAM" id="Phobius"/>
    </source>
</evidence>
<keyword evidence="10" id="KW-1185">Reference proteome</keyword>
<dbReference type="InterPro" id="IPR011701">
    <property type="entry name" value="MFS"/>
</dbReference>
<feature type="transmembrane region" description="Helical" evidence="7">
    <location>
        <begin position="376"/>
        <end position="394"/>
    </location>
</feature>
<feature type="transmembrane region" description="Helical" evidence="7">
    <location>
        <begin position="136"/>
        <end position="156"/>
    </location>
</feature>
<feature type="transmembrane region" description="Helical" evidence="7">
    <location>
        <begin position="195"/>
        <end position="216"/>
    </location>
</feature>
<comment type="caution">
    <text evidence="9">The sequence shown here is derived from an EMBL/GenBank/DDBJ whole genome shotgun (WGS) entry which is preliminary data.</text>
</comment>
<feature type="transmembrane region" description="Helical" evidence="7">
    <location>
        <begin position="463"/>
        <end position="486"/>
    </location>
</feature>
<comment type="subcellular location">
    <subcellularLocation>
        <location evidence="1">Membrane</location>
        <topology evidence="1">Multi-pass membrane protein</topology>
    </subcellularLocation>
</comment>
<evidence type="ECO:0000256" key="6">
    <source>
        <dbReference type="SAM" id="MobiDB-lite"/>
    </source>
</evidence>
<dbReference type="Gene3D" id="1.20.1250.20">
    <property type="entry name" value="MFS general substrate transporter like domains"/>
    <property type="match status" value="2"/>
</dbReference>
<dbReference type="GO" id="GO:0022857">
    <property type="term" value="F:transmembrane transporter activity"/>
    <property type="evidence" value="ECO:0007669"/>
    <property type="project" value="InterPro"/>
</dbReference>
<dbReference type="GO" id="GO:0005886">
    <property type="term" value="C:plasma membrane"/>
    <property type="evidence" value="ECO:0007669"/>
    <property type="project" value="TreeGrafter"/>
</dbReference>
<feature type="domain" description="Major facilitator superfamily (MFS) profile" evidence="8">
    <location>
        <begin position="57"/>
        <end position="560"/>
    </location>
</feature>
<evidence type="ECO:0000313" key="9">
    <source>
        <dbReference type="EMBL" id="OAL40574.1"/>
    </source>
</evidence>
<keyword evidence="3 7" id="KW-0812">Transmembrane</keyword>
<evidence type="ECO:0000256" key="4">
    <source>
        <dbReference type="ARBA" id="ARBA00022989"/>
    </source>
</evidence>
<evidence type="ECO:0000256" key="3">
    <source>
        <dbReference type="ARBA" id="ARBA00022692"/>
    </source>
</evidence>
<feature type="transmembrane region" description="Helical" evidence="7">
    <location>
        <begin position="335"/>
        <end position="356"/>
    </location>
</feature>
<feature type="transmembrane region" description="Helical" evidence="7">
    <location>
        <begin position="265"/>
        <end position="283"/>
    </location>
</feature>
<dbReference type="OrthoDB" id="10021397at2759"/>
<evidence type="ECO:0000313" key="10">
    <source>
        <dbReference type="Proteomes" id="UP000185904"/>
    </source>
</evidence>